<dbReference type="InterPro" id="IPR020845">
    <property type="entry name" value="AMP-binding_CS"/>
</dbReference>
<dbReference type="Gene3D" id="2.30.38.10">
    <property type="entry name" value="Luciferase, Domain 3"/>
    <property type="match status" value="1"/>
</dbReference>
<sequence length="1104" mass="125331">MGIQNTIPGLFEEQARNFPEYIAALHGKKTLTYAELNNRANQLARYLQEKGVTADTPIALCLPRSFDFLVAIIAILKAGGAYLPLDAHQPEERLLFLLQDSKAPILISKSPFSDKFIQYQGDLILLDKEDKQLGHYPTDNVDVLLSSQQLAYIIYTSGSTGLPKGVLIEHASVINYCHWLAEYTGCQPQQRVDFSSSAIFDMAISASLAPLLLGLTVVICQDEVKKNINHYLKYLVQAEIDIIKTTPSYFKTLQNETQNDYVELPHLKSIILGGENLTAAECKAWLALYPHQVLFNEYGPTETTVAISVYKVGAHSFSDFEVNVPIGTTGPKIDCIIVDEHGAPVSDGEHGELLISGLCLARGYLNQPKLTQQKFITLSLNNQEIKRFYKTGDVCRRRDDGVLEYFGRQDDQVKIRGFRVEPGEIESCLKTHSMIKNVAVVAQKNEQHELRLIAYYIIKDNEPHLSPSTNQIRQFLQNHVPEYMIPAAFVRVDALPLTANGKLDKAALPIPHIEASQHYVEPTTPMEKQLVKMWAEELGVKLIGLNDNFFELGGHSLSAARLVSKINHQLHKSITLKDFYKAASIAKLIPTIKNAKQSEIHTHHEEHYHGDRQIPLTEFQFVLWMADTFEPRAKKLNIVARKQFEGQLNREALEYAFQAVLKKHEVLTYRVLKLSPKQQIQKNVALPLIIEDLSSLSKKEAEATLLMSMEQLSSSHHWPPDYPSLIIKLFHLKDGFSELQISMPHITSDDASITILFADLSKYYLLYHTNPPSIDSIETDFTFKKYVYIDQHVITSSLDENINFWEQYLHDASFFSFPKQYVVDNMSAANYGYSTYEKIPIHTLSKLKLFCKKNHISLNNGLCAILALALRNCCNSAPDDAPYTVMNIVKSTRDNPIYDHSLGAFLRIEPIKIDLNEHASVSTLAKQICSATIETSNHQHCSNLIKLGATHTLRFKGKKIRAALIKLLMPVAAKLLKISPIYHKILQHSIARLMFFKRNTHFIMNVNVRNDFIGNIEHLEENPELFGLKTHPIKNYQEDLLVIDYVFEACFFYDHEQYMHYLVVSANLTPEFRKQITIEAIKIMDALVVENKVGQTMRTSYHIV</sequence>
<dbReference type="Gene3D" id="3.30.559.10">
    <property type="entry name" value="Chloramphenicol acetyltransferase-like domain"/>
    <property type="match status" value="1"/>
</dbReference>
<evidence type="ECO:0000313" key="6">
    <source>
        <dbReference type="Proteomes" id="UP001615550"/>
    </source>
</evidence>
<accession>A0ABW8D5S4</accession>
<dbReference type="InterPro" id="IPR025110">
    <property type="entry name" value="AMP-bd_C"/>
</dbReference>
<dbReference type="SUPFAM" id="SSF56801">
    <property type="entry name" value="Acetyl-CoA synthetase-like"/>
    <property type="match status" value="1"/>
</dbReference>
<dbReference type="InterPro" id="IPR045851">
    <property type="entry name" value="AMP-bd_C_sf"/>
</dbReference>
<dbReference type="EMBL" id="JBGORX010000001">
    <property type="protein sequence ID" value="MFJ1268040.1"/>
    <property type="molecule type" value="Genomic_DNA"/>
</dbReference>
<dbReference type="PANTHER" id="PTHR45527:SF1">
    <property type="entry name" value="FATTY ACID SYNTHASE"/>
    <property type="match status" value="1"/>
</dbReference>
<organism evidence="5 6">
    <name type="scientific">Legionella lytica</name>
    <dbReference type="NCBI Taxonomy" id="96232"/>
    <lineage>
        <taxon>Bacteria</taxon>
        <taxon>Pseudomonadati</taxon>
        <taxon>Pseudomonadota</taxon>
        <taxon>Gammaproteobacteria</taxon>
        <taxon>Legionellales</taxon>
        <taxon>Legionellaceae</taxon>
        <taxon>Legionella</taxon>
    </lineage>
</organism>
<dbReference type="RefSeq" id="WP_400186863.1">
    <property type="nucleotide sequence ID" value="NZ_JBGORX010000001.1"/>
</dbReference>
<gene>
    <name evidence="5" type="ORF">ACD661_05685</name>
</gene>
<dbReference type="PROSITE" id="PS00012">
    <property type="entry name" value="PHOSPHOPANTETHEINE"/>
    <property type="match status" value="1"/>
</dbReference>
<dbReference type="InterPro" id="IPR001242">
    <property type="entry name" value="Condensation_dom"/>
</dbReference>
<evidence type="ECO:0000256" key="3">
    <source>
        <dbReference type="ARBA" id="ARBA00022553"/>
    </source>
</evidence>
<dbReference type="Gene3D" id="1.10.1200.10">
    <property type="entry name" value="ACP-like"/>
    <property type="match status" value="1"/>
</dbReference>
<dbReference type="SUPFAM" id="SSF47336">
    <property type="entry name" value="ACP-like"/>
    <property type="match status" value="1"/>
</dbReference>
<keyword evidence="3" id="KW-0597">Phosphoprotein</keyword>
<dbReference type="PROSITE" id="PS50075">
    <property type="entry name" value="CARRIER"/>
    <property type="match status" value="1"/>
</dbReference>
<dbReference type="InterPro" id="IPR000873">
    <property type="entry name" value="AMP-dep_synth/lig_dom"/>
</dbReference>
<feature type="domain" description="Carrier" evidence="4">
    <location>
        <begin position="521"/>
        <end position="596"/>
    </location>
</feature>
<evidence type="ECO:0000256" key="2">
    <source>
        <dbReference type="ARBA" id="ARBA00022450"/>
    </source>
</evidence>
<evidence type="ECO:0000313" key="5">
    <source>
        <dbReference type="EMBL" id="MFJ1268040.1"/>
    </source>
</evidence>
<dbReference type="InterPro" id="IPR023213">
    <property type="entry name" value="CAT-like_dom_sf"/>
</dbReference>
<dbReference type="InterPro" id="IPR006162">
    <property type="entry name" value="Ppantetheine_attach_site"/>
</dbReference>
<keyword evidence="2" id="KW-0596">Phosphopantetheine</keyword>
<dbReference type="InterPro" id="IPR036736">
    <property type="entry name" value="ACP-like_sf"/>
</dbReference>
<proteinExistence type="predicted"/>
<name>A0ABW8D5S4_9GAMM</name>
<reference evidence="5 6" key="1">
    <citation type="submission" date="2024-08" db="EMBL/GenBank/DDBJ databases">
        <title>Draft Genome Sequence of Legionella lytica strain DSB2004, Isolated From a Fire Sprinkler System.</title>
        <authorList>
            <person name="Everhart A.D."/>
            <person name="Kidane D.T."/>
            <person name="Farone A.L."/>
            <person name="Farone M.B."/>
        </authorList>
    </citation>
    <scope>NUCLEOTIDE SEQUENCE [LARGE SCALE GENOMIC DNA]</scope>
    <source>
        <strain evidence="5 6">DSB2004</strain>
    </source>
</reference>
<dbReference type="PROSITE" id="PS00455">
    <property type="entry name" value="AMP_BINDING"/>
    <property type="match status" value="1"/>
</dbReference>
<dbReference type="PANTHER" id="PTHR45527">
    <property type="entry name" value="NONRIBOSOMAL PEPTIDE SYNTHETASE"/>
    <property type="match status" value="1"/>
</dbReference>
<keyword evidence="6" id="KW-1185">Reference proteome</keyword>
<dbReference type="CDD" id="cd05930">
    <property type="entry name" value="A_NRPS"/>
    <property type="match status" value="1"/>
</dbReference>
<dbReference type="InterPro" id="IPR010071">
    <property type="entry name" value="AA_adenyl_dom"/>
</dbReference>
<comment type="caution">
    <text evidence="5">The sequence shown here is derived from an EMBL/GenBank/DDBJ whole genome shotgun (WGS) entry which is preliminary data.</text>
</comment>
<dbReference type="InterPro" id="IPR009081">
    <property type="entry name" value="PP-bd_ACP"/>
</dbReference>
<dbReference type="NCBIfam" id="TIGR01733">
    <property type="entry name" value="AA-adenyl-dom"/>
    <property type="match status" value="1"/>
</dbReference>
<dbReference type="Pfam" id="PF13193">
    <property type="entry name" value="AMP-binding_C"/>
    <property type="match status" value="1"/>
</dbReference>
<dbReference type="Gene3D" id="3.30.300.30">
    <property type="match status" value="1"/>
</dbReference>
<evidence type="ECO:0000256" key="1">
    <source>
        <dbReference type="ARBA" id="ARBA00001957"/>
    </source>
</evidence>
<dbReference type="Proteomes" id="UP001615550">
    <property type="component" value="Unassembled WGS sequence"/>
</dbReference>
<dbReference type="SUPFAM" id="SSF52777">
    <property type="entry name" value="CoA-dependent acyltransferases"/>
    <property type="match status" value="2"/>
</dbReference>
<dbReference type="Pfam" id="PF00501">
    <property type="entry name" value="AMP-binding"/>
    <property type="match status" value="1"/>
</dbReference>
<dbReference type="Gene3D" id="3.40.50.980">
    <property type="match status" value="2"/>
</dbReference>
<dbReference type="Gene3D" id="3.30.559.30">
    <property type="entry name" value="Nonribosomal peptide synthetase, condensation domain"/>
    <property type="match status" value="1"/>
</dbReference>
<comment type="cofactor">
    <cofactor evidence="1">
        <name>pantetheine 4'-phosphate</name>
        <dbReference type="ChEBI" id="CHEBI:47942"/>
    </cofactor>
</comment>
<dbReference type="Pfam" id="PF00550">
    <property type="entry name" value="PP-binding"/>
    <property type="match status" value="1"/>
</dbReference>
<protein>
    <submittedName>
        <fullName evidence="5">Amino acid adenylation domain-containing protein</fullName>
    </submittedName>
</protein>
<dbReference type="Pfam" id="PF00668">
    <property type="entry name" value="Condensation"/>
    <property type="match status" value="1"/>
</dbReference>
<evidence type="ECO:0000259" key="4">
    <source>
        <dbReference type="PROSITE" id="PS50075"/>
    </source>
</evidence>